<dbReference type="EMBL" id="LAZR01044995">
    <property type="protein sequence ID" value="KKL00939.1"/>
    <property type="molecule type" value="Genomic_DNA"/>
</dbReference>
<organism evidence="1">
    <name type="scientific">marine sediment metagenome</name>
    <dbReference type="NCBI Taxonomy" id="412755"/>
    <lineage>
        <taxon>unclassified sequences</taxon>
        <taxon>metagenomes</taxon>
        <taxon>ecological metagenomes</taxon>
    </lineage>
</organism>
<reference evidence="1" key="1">
    <citation type="journal article" date="2015" name="Nature">
        <title>Complex archaea that bridge the gap between prokaryotes and eukaryotes.</title>
        <authorList>
            <person name="Spang A."/>
            <person name="Saw J.H."/>
            <person name="Jorgensen S.L."/>
            <person name="Zaremba-Niedzwiedzka K."/>
            <person name="Martijn J."/>
            <person name="Lind A.E."/>
            <person name="van Eijk R."/>
            <person name="Schleper C."/>
            <person name="Guy L."/>
            <person name="Ettema T.J."/>
        </authorList>
    </citation>
    <scope>NUCLEOTIDE SEQUENCE</scope>
</reference>
<name>A0A0F9A145_9ZZZZ</name>
<sequence length="194" mass="21489">SIGDNISAHTTICNALPKCQKEVIHAMDYGKLTQYCGETRYWVGSKATWSISGSKHMIPTIKTMKALIRKNIIVPDSMSRKEWDIQIALGSADTCIWKLNPTMLKSLENAICLIRTIEKTLKQGELLMQMQKLTIEIETSAEISESDLTALGAAAADYTVEALKPHWQGATVQSSKVEVTNFCIPVKIKTSTRS</sequence>
<gene>
    <name evidence="1" type="ORF">LCGC14_2627810</name>
</gene>
<comment type="caution">
    <text evidence="1">The sequence shown here is derived from an EMBL/GenBank/DDBJ whole genome shotgun (WGS) entry which is preliminary data.</text>
</comment>
<protein>
    <submittedName>
        <fullName evidence="1">Uncharacterized protein</fullName>
    </submittedName>
</protein>
<dbReference type="AlphaFoldDB" id="A0A0F9A145"/>
<accession>A0A0F9A145</accession>
<feature type="non-terminal residue" evidence="1">
    <location>
        <position position="1"/>
    </location>
</feature>
<proteinExistence type="predicted"/>
<evidence type="ECO:0000313" key="1">
    <source>
        <dbReference type="EMBL" id="KKL00939.1"/>
    </source>
</evidence>